<feature type="signal peptide" evidence="3">
    <location>
        <begin position="1"/>
        <end position="23"/>
    </location>
</feature>
<dbReference type="PANTHER" id="PTHR47199">
    <property type="entry name" value="PHOTOSYSTEM II STABILITY/ASSEMBLY FACTOR HCF136, CHLOROPLASTIC"/>
    <property type="match status" value="1"/>
</dbReference>
<keyword evidence="2" id="KW-0604">Photosystem II</keyword>
<evidence type="ECO:0000256" key="2">
    <source>
        <dbReference type="ARBA" id="ARBA00023276"/>
    </source>
</evidence>
<evidence type="ECO:0000256" key="1">
    <source>
        <dbReference type="ARBA" id="ARBA00022531"/>
    </source>
</evidence>
<name>A0A1P8WEJ2_9PLAN</name>
<reference evidence="5 6" key="1">
    <citation type="journal article" date="2016" name="Front. Microbiol.">
        <title>Fuerstia marisgermanicae gen. nov., sp. nov., an Unusual Member of the Phylum Planctomycetes from the German Wadden Sea.</title>
        <authorList>
            <person name="Kohn T."/>
            <person name="Heuer A."/>
            <person name="Jogler M."/>
            <person name="Vollmers J."/>
            <person name="Boedeker C."/>
            <person name="Bunk B."/>
            <person name="Rast P."/>
            <person name="Borchert D."/>
            <person name="Glockner I."/>
            <person name="Freese H.M."/>
            <person name="Klenk H.P."/>
            <person name="Overmann J."/>
            <person name="Kaster A.K."/>
            <person name="Rohde M."/>
            <person name="Wiegand S."/>
            <person name="Jogler C."/>
        </authorList>
    </citation>
    <scope>NUCLEOTIDE SEQUENCE [LARGE SCALE GENOMIC DNA]</scope>
    <source>
        <strain evidence="5 6">NH11</strain>
    </source>
</reference>
<dbReference type="SUPFAM" id="SSF110296">
    <property type="entry name" value="Oligoxyloglucan reducing end-specific cellobiohydrolase"/>
    <property type="match status" value="2"/>
</dbReference>
<dbReference type="Pfam" id="PF14870">
    <property type="entry name" value="PSII_BNR"/>
    <property type="match status" value="1"/>
</dbReference>
<dbReference type="Gene3D" id="2.130.10.10">
    <property type="entry name" value="YVTN repeat-like/Quinoprotein amine dehydrogenase"/>
    <property type="match status" value="2"/>
</dbReference>
<evidence type="ECO:0000313" key="5">
    <source>
        <dbReference type="EMBL" id="APZ92486.1"/>
    </source>
</evidence>
<gene>
    <name evidence="5" type="ORF">Fuma_02097</name>
</gene>
<evidence type="ECO:0000259" key="4">
    <source>
        <dbReference type="Pfam" id="PF14870"/>
    </source>
</evidence>
<dbReference type="OrthoDB" id="226401at2"/>
<dbReference type="Proteomes" id="UP000187735">
    <property type="component" value="Chromosome"/>
</dbReference>
<feature type="domain" description="Photosynthesis system II assembly factor Ycf48/Hcf136-like" evidence="4">
    <location>
        <begin position="262"/>
        <end position="382"/>
    </location>
</feature>
<dbReference type="KEGG" id="fmr:Fuma_02097"/>
<dbReference type="SUPFAM" id="SSF49344">
    <property type="entry name" value="CBD9-like"/>
    <property type="match status" value="1"/>
</dbReference>
<keyword evidence="3" id="KW-0732">Signal</keyword>
<dbReference type="InterPro" id="IPR015943">
    <property type="entry name" value="WD40/YVTN_repeat-like_dom_sf"/>
</dbReference>
<feature type="chain" id="PRO_5012253195" evidence="3">
    <location>
        <begin position="24"/>
        <end position="1104"/>
    </location>
</feature>
<dbReference type="GO" id="GO:0009523">
    <property type="term" value="C:photosystem II"/>
    <property type="evidence" value="ECO:0007669"/>
    <property type="project" value="UniProtKB-KW"/>
</dbReference>
<dbReference type="GO" id="GO:0015979">
    <property type="term" value="P:photosynthesis"/>
    <property type="evidence" value="ECO:0007669"/>
    <property type="project" value="UniProtKB-KW"/>
</dbReference>
<dbReference type="EMBL" id="CP017641">
    <property type="protein sequence ID" value="APZ92486.1"/>
    <property type="molecule type" value="Genomic_DNA"/>
</dbReference>
<evidence type="ECO:0000313" key="6">
    <source>
        <dbReference type="Proteomes" id="UP000187735"/>
    </source>
</evidence>
<dbReference type="Gene3D" id="2.60.40.1190">
    <property type="match status" value="1"/>
</dbReference>
<sequence length="1104" mass="119674" precursor="true">MKLWNGRLAFAICFCLLSPNVRTVAQLGETSPAHAVRTHDPAPTPFYSGPVARTEHIADDASLNDVCGIGSDCWAVGERGVIVRSNDAGATWKTALVPAECSLTSVCFLTNQIGFVAGSRFDAFQKQHVGVLLTTRDGGESWTVLGAPSSNGNANVGTAVGVIPADSLPPISFVKYFDLQHAVAIAMPDVANSGSLVLRTADGGRTWNALSSEQNSTRWQSAAFFSPNDGIVVGLGDAAGSVVGDRVITLRQPQRTLRRRRDASLSSDGSGWMVGDGGLLRTTMDGGVTWPPPVGRLAPALNDVFDCRTVDHDGLNVCVAGSPGSVVLHSADGGASWKFRQLTSSAPINRIRFVGKSTVLAVGAFGVIQRSNDAGLTWSATRNGNYRAAVLCLATDVNDTSFRMLTNISGDQGFRSVVVQPSASLPRDGIDDSVAADRLRIALPMAGANVFSQDWMFSRTQPMQHQVQPELLKTWGMQTDGRLTEILPQRLAQLIRIWRPDAICIDRSSDTDEVAKIWLQALEPATAIAAGANPRGAILDQVGLRKWSVSRTVVKLTGADTSPLNFAGDSLLENLGTTSDLVAEYCEAAAELSDAIDADSAANQSTTVAYAVIENGQAAATPSHLLAGVMHTPGSDARRRTALISPEQQEQWQQIAQQDRTKRAALKGHLASAETPLSLIADLQTLGRNLPARLALQQLQHLASLYESLENLEGQIAVLREITRRFPEAPESADAAELLFQFYSSEELRFLRRREGDTSLLVDREDFGQQALERIPGISVTSSATLQNDNNPVPRKGLILQADERLGQGVRLPKSNGRATAAIDEAWDRNADAALQLLYTLAPNRATSPRTLLRHAANVRRRGTLGDNSTVLSKAAAGDGLYALLARAELQSTHGANQTPVPVINLPKILSKPVLDGDITELCWQEAFELHLADRTDSSDAKSDCLIMLAWDEDHLYVAGRIELLDGHSNQLDKSIARHHDTDHKLRDRVKVSFDADRDFTSAYEFTIDEAGQTSERCWRATSWNPEWFVAEQADETVWRFELAIPQAELRQLPISAGDLWAIRIQRLVPGVLEQSLVNPDPDAGNDSTQGFGLLRFIRNKRQR</sequence>
<protein>
    <submittedName>
        <fullName evidence="5">Ycf48-like protein</fullName>
    </submittedName>
</protein>
<keyword evidence="1" id="KW-0602">Photosynthesis</keyword>
<dbReference type="STRING" id="1891926.Fuma_02097"/>
<dbReference type="InterPro" id="IPR028203">
    <property type="entry name" value="PSII_CF48-like_dom"/>
</dbReference>
<proteinExistence type="predicted"/>
<keyword evidence="6" id="KW-1185">Reference proteome</keyword>
<dbReference type="AlphaFoldDB" id="A0A1P8WEJ2"/>
<evidence type="ECO:0000256" key="3">
    <source>
        <dbReference type="SAM" id="SignalP"/>
    </source>
</evidence>
<dbReference type="RefSeq" id="WP_158520934.1">
    <property type="nucleotide sequence ID" value="NZ_CP017641.1"/>
</dbReference>
<accession>A0A1P8WEJ2</accession>
<dbReference type="PANTHER" id="PTHR47199:SF2">
    <property type="entry name" value="PHOTOSYSTEM II STABILITY_ASSEMBLY FACTOR HCF136, CHLOROPLASTIC"/>
    <property type="match status" value="1"/>
</dbReference>
<organism evidence="5 6">
    <name type="scientific">Fuerstiella marisgermanici</name>
    <dbReference type="NCBI Taxonomy" id="1891926"/>
    <lineage>
        <taxon>Bacteria</taxon>
        <taxon>Pseudomonadati</taxon>
        <taxon>Planctomycetota</taxon>
        <taxon>Planctomycetia</taxon>
        <taxon>Planctomycetales</taxon>
        <taxon>Planctomycetaceae</taxon>
        <taxon>Fuerstiella</taxon>
    </lineage>
</organism>